<name>A0AB40D186_DIOCR</name>
<dbReference type="FunFam" id="1.10.630.10:FF:000011">
    <property type="entry name" value="Cytochrome P450 83B1"/>
    <property type="match status" value="1"/>
</dbReference>
<dbReference type="Pfam" id="PF00067">
    <property type="entry name" value="p450"/>
    <property type="match status" value="1"/>
</dbReference>
<dbReference type="CDD" id="cd11072">
    <property type="entry name" value="CYP71-like"/>
    <property type="match status" value="1"/>
</dbReference>
<evidence type="ECO:0000256" key="2">
    <source>
        <dbReference type="ARBA" id="ARBA00010617"/>
    </source>
</evidence>
<dbReference type="PROSITE" id="PS00086">
    <property type="entry name" value="CYTOCHROME_P450"/>
    <property type="match status" value="1"/>
</dbReference>
<dbReference type="InterPro" id="IPR017972">
    <property type="entry name" value="Cyt_P450_CS"/>
</dbReference>
<keyword evidence="3 8" id="KW-0349">Heme</keyword>
<dbReference type="Gene3D" id="1.10.630.10">
    <property type="entry name" value="Cytochrome P450"/>
    <property type="match status" value="1"/>
</dbReference>
<keyword evidence="7 9" id="KW-0503">Monooxygenase</keyword>
<accession>A0AB40D186</accession>
<comment type="cofactor">
    <cofactor evidence="1 8">
        <name>heme</name>
        <dbReference type="ChEBI" id="CHEBI:30413"/>
    </cofactor>
</comment>
<proteinExistence type="inferred from homology"/>
<keyword evidence="4 8" id="KW-0479">Metal-binding</keyword>
<evidence type="ECO:0000256" key="10">
    <source>
        <dbReference type="SAM" id="MobiDB-lite"/>
    </source>
</evidence>
<dbReference type="PRINTS" id="PR00463">
    <property type="entry name" value="EP450I"/>
</dbReference>
<feature type="transmembrane region" description="Helical" evidence="11">
    <location>
        <begin position="12"/>
        <end position="29"/>
    </location>
</feature>
<protein>
    <submittedName>
        <fullName evidence="13">Cytochrome P450 71A1-like</fullName>
    </submittedName>
</protein>
<dbReference type="InterPro" id="IPR002401">
    <property type="entry name" value="Cyt_P450_E_grp-I"/>
</dbReference>
<dbReference type="PRINTS" id="PR00385">
    <property type="entry name" value="P450"/>
</dbReference>
<keyword evidence="11" id="KW-0472">Membrane</keyword>
<evidence type="ECO:0000313" key="13">
    <source>
        <dbReference type="RefSeq" id="XP_039146126.1"/>
    </source>
</evidence>
<dbReference type="GO" id="GO:0016705">
    <property type="term" value="F:oxidoreductase activity, acting on paired donors, with incorporation or reduction of molecular oxygen"/>
    <property type="evidence" value="ECO:0007669"/>
    <property type="project" value="InterPro"/>
</dbReference>
<comment type="similarity">
    <text evidence="2 9">Belongs to the cytochrome P450 family.</text>
</comment>
<keyword evidence="11" id="KW-1133">Transmembrane helix</keyword>
<dbReference type="GO" id="GO:0020037">
    <property type="term" value="F:heme binding"/>
    <property type="evidence" value="ECO:0007669"/>
    <property type="project" value="InterPro"/>
</dbReference>
<evidence type="ECO:0000256" key="1">
    <source>
        <dbReference type="ARBA" id="ARBA00001971"/>
    </source>
</evidence>
<dbReference type="InterPro" id="IPR001128">
    <property type="entry name" value="Cyt_P450"/>
</dbReference>
<keyword evidence="5 9" id="KW-0560">Oxidoreductase</keyword>
<evidence type="ECO:0000256" key="8">
    <source>
        <dbReference type="PIRSR" id="PIRSR602401-1"/>
    </source>
</evidence>
<evidence type="ECO:0000256" key="5">
    <source>
        <dbReference type="ARBA" id="ARBA00023002"/>
    </source>
</evidence>
<dbReference type="GeneID" id="120283497"/>
<evidence type="ECO:0000256" key="3">
    <source>
        <dbReference type="ARBA" id="ARBA00022617"/>
    </source>
</evidence>
<keyword evidence="6 8" id="KW-0408">Iron</keyword>
<evidence type="ECO:0000256" key="4">
    <source>
        <dbReference type="ARBA" id="ARBA00022723"/>
    </source>
</evidence>
<feature type="binding site" description="axial binding residue" evidence="8">
    <location>
        <position position="462"/>
    </location>
    <ligand>
        <name>heme</name>
        <dbReference type="ChEBI" id="CHEBI:30413"/>
    </ligand>
    <ligandPart>
        <name>Fe</name>
        <dbReference type="ChEBI" id="CHEBI:18248"/>
    </ligandPart>
</feature>
<gene>
    <name evidence="13" type="primary">LOC120283497</name>
</gene>
<dbReference type="PANTHER" id="PTHR47955:SF19">
    <property type="entry name" value="CYTOCHROME P450 71A9-LIKE ISOFORM X1"/>
    <property type="match status" value="1"/>
</dbReference>
<evidence type="ECO:0000256" key="7">
    <source>
        <dbReference type="ARBA" id="ARBA00023033"/>
    </source>
</evidence>
<keyword evidence="12" id="KW-1185">Reference proteome</keyword>
<organism evidence="12 13">
    <name type="scientific">Dioscorea cayennensis subsp. rotundata</name>
    <name type="common">White Guinea yam</name>
    <name type="synonym">Dioscorea rotundata</name>
    <dbReference type="NCBI Taxonomy" id="55577"/>
    <lineage>
        <taxon>Eukaryota</taxon>
        <taxon>Viridiplantae</taxon>
        <taxon>Streptophyta</taxon>
        <taxon>Embryophyta</taxon>
        <taxon>Tracheophyta</taxon>
        <taxon>Spermatophyta</taxon>
        <taxon>Magnoliopsida</taxon>
        <taxon>Liliopsida</taxon>
        <taxon>Dioscoreales</taxon>
        <taxon>Dioscoreaceae</taxon>
        <taxon>Dioscorea</taxon>
    </lineage>
</organism>
<dbReference type="InterPro" id="IPR036396">
    <property type="entry name" value="Cyt_P450_sf"/>
</dbReference>
<dbReference type="SUPFAM" id="SSF48264">
    <property type="entry name" value="Cytochrome P450"/>
    <property type="match status" value="1"/>
</dbReference>
<evidence type="ECO:0000313" key="12">
    <source>
        <dbReference type="Proteomes" id="UP001515500"/>
    </source>
</evidence>
<dbReference type="RefSeq" id="XP_039146126.1">
    <property type="nucleotide sequence ID" value="XM_039290192.1"/>
</dbReference>
<keyword evidence="11" id="KW-0812">Transmembrane</keyword>
<dbReference type="AlphaFoldDB" id="A0AB40D186"/>
<dbReference type="Proteomes" id="UP001515500">
    <property type="component" value="Chromosome 19"/>
</dbReference>
<dbReference type="PANTHER" id="PTHR47955">
    <property type="entry name" value="CYTOCHROME P450 FAMILY 71 PROTEIN"/>
    <property type="match status" value="1"/>
</dbReference>
<dbReference type="GO" id="GO:0004497">
    <property type="term" value="F:monooxygenase activity"/>
    <property type="evidence" value="ECO:0007669"/>
    <property type="project" value="UniProtKB-KW"/>
</dbReference>
<evidence type="ECO:0000256" key="6">
    <source>
        <dbReference type="ARBA" id="ARBA00023004"/>
    </source>
</evidence>
<feature type="region of interest" description="Disordered" evidence="10">
    <location>
        <begin position="34"/>
        <end position="54"/>
    </location>
</feature>
<dbReference type="GO" id="GO:0005506">
    <property type="term" value="F:iron ion binding"/>
    <property type="evidence" value="ECO:0007669"/>
    <property type="project" value="InterPro"/>
</dbReference>
<reference evidence="13" key="1">
    <citation type="submission" date="2025-08" db="UniProtKB">
        <authorList>
            <consortium name="RefSeq"/>
        </authorList>
    </citation>
    <scope>IDENTIFICATION</scope>
</reference>
<evidence type="ECO:0000256" key="11">
    <source>
        <dbReference type="SAM" id="Phobius"/>
    </source>
</evidence>
<evidence type="ECO:0000256" key="9">
    <source>
        <dbReference type="RuleBase" id="RU000461"/>
    </source>
</evidence>
<sequence length="521" mass="59291">MDLFLFTKSSFLSYSCILLIIPTIIFIFIKSRSSSSSSSSSKQRRKLPPGPNKLPFIGNLHQLGGPMPMHRILQDLAAKHGPIMHLNFGHHPTIIISSPEAALEILKTHDLVFSNRPATAASMKVFRKGPSIGFSNYGEQWRQMKKLASIELLSTERVKSFRLVREAETDILIRTIHDYCCSRKQTVNLSEMFLCLSNNIIGQVAFSRRFSTEGECNRSEHHDLIREIIQLFGEFFMGDFFPSLGWVDVITGMQAKSIAVFKRLDEFLEREIDDHRLSSDDDHNSQHGEDFVDVLLELQRNSKLGFPITADHIKVILTDIFLAGTETSALILEWVMSELVKDSRVMMKVSDEIRKVVGNKERVEEDDLQKLEYLGFVINETLRLHPPLGLLLPRESTEDCKISGYDVPKKTRVMVNAWTLGRDPKLWEKPDIFYPERFHGSPINYKGNYMQFIPFGAGRRICPGTQLGITTIMIALANVLFHFNWKLPNEMPGENIDMTESTGISNRKKSPLILMATPICC</sequence>